<dbReference type="InterPro" id="IPR026081">
    <property type="entry name" value="DISC1"/>
</dbReference>
<feature type="domain" description="UVR" evidence="3">
    <location>
        <begin position="287"/>
        <end position="322"/>
    </location>
</feature>
<dbReference type="AlphaFoldDB" id="A0AAU9IZ78"/>
<dbReference type="GO" id="GO:0045111">
    <property type="term" value="C:intermediate filament cytoskeleton"/>
    <property type="evidence" value="ECO:0007669"/>
    <property type="project" value="TreeGrafter"/>
</dbReference>
<feature type="compositionally biased region" description="Basic and acidic residues" evidence="2">
    <location>
        <begin position="153"/>
        <end position="163"/>
    </location>
</feature>
<reference evidence="4" key="1">
    <citation type="submission" date="2021-09" db="EMBL/GenBank/DDBJ databases">
        <authorList>
            <consortium name="AG Swart"/>
            <person name="Singh M."/>
            <person name="Singh A."/>
            <person name="Seah K."/>
            <person name="Emmerich C."/>
        </authorList>
    </citation>
    <scope>NUCLEOTIDE SEQUENCE</scope>
    <source>
        <strain evidence="4">ATCC30299</strain>
    </source>
</reference>
<dbReference type="EMBL" id="CAJZBQ010000024">
    <property type="protein sequence ID" value="CAG9320183.1"/>
    <property type="molecule type" value="Genomic_DNA"/>
</dbReference>
<evidence type="ECO:0000313" key="5">
    <source>
        <dbReference type="Proteomes" id="UP001162131"/>
    </source>
</evidence>
<dbReference type="InterPro" id="IPR001943">
    <property type="entry name" value="UVR_dom"/>
</dbReference>
<dbReference type="PANTHER" id="PTHR14332:SF3">
    <property type="entry name" value="DISRUPTED IN SCHIZOPHRENIA 1 PROTEIN"/>
    <property type="match status" value="1"/>
</dbReference>
<evidence type="ECO:0000313" key="4">
    <source>
        <dbReference type="EMBL" id="CAG9320183.1"/>
    </source>
</evidence>
<sequence length="710" mass="82103">MSFFDLLACGASKISIFSGIFKGKGEEAQKPTPKPPSMFNGLDIKDSAPKPFPGQEGGFSLSMPEDVTSTSFNKNNTNQASIFSHQKSAKLSKGPKAPIVVKKDSRSKIIKKDFDPFADLEIKPVESIAKTNNSEKESMSEKIKKNKPLSAIFEERKSEHTDEPENSIKLLKNREYVKPAEENTLEKPKAEIKAQSEEPRGENRIAKLVEEKRKKEQLEKKLKAEEEKNKLEQEKREKELYENPESLKESIKSKNNSFNVEFKEKTKEQEAIYSEQANLNKEILQDKEKIKELEVLEEKSADSEEFEKAAQFHREIETITQQIKQKEEKVQENRNKFNKLDAEKSEIYSRQLKWLNETCSKNEYYNSEFEKSIQSLKEYSEGLRKDLVEKIENSHKEIEEKEAELQEQDQIAQENWKSLQEKIELKTQSVKEEKEKLSSELKELETEIEDLLKIIAEKKAAAKNLKNGIKELDAKLSEELQEFSDDLSISIEEKKFIEAETQNLLIKKENLKSEQESLQKEVELTQSKIEMHTNHIEALKALKSFLETEKQIIQNSIKEREETLQKISEYEIIVKDKEKGFNDAQDAYNKKIAEIEEILKAISLEEEQLKEIGNKIPALEIEKKNAATLKQFTEAAKIANEIKDLINEQAKKKNDTDVLKEELVEQKTQLFEDEKLIEQLRDDLIKEQIVLDSAKETLLHTVAHTKVSFD</sequence>
<feature type="coiled-coil region" evidence="1">
    <location>
        <begin position="592"/>
        <end position="697"/>
    </location>
</feature>
<feature type="region of interest" description="Disordered" evidence="2">
    <location>
        <begin position="131"/>
        <end position="252"/>
    </location>
</feature>
<name>A0AAU9IZ78_9CILI</name>
<feature type="region of interest" description="Disordered" evidence="2">
    <location>
        <begin position="24"/>
        <end position="74"/>
    </location>
</feature>
<keyword evidence="5" id="KW-1185">Reference proteome</keyword>
<dbReference type="PROSITE" id="PS50151">
    <property type="entry name" value="UVR"/>
    <property type="match status" value="1"/>
</dbReference>
<accession>A0AAU9IZ78</accession>
<feature type="coiled-coil region" evidence="1">
    <location>
        <begin position="276"/>
        <end position="343"/>
    </location>
</feature>
<proteinExistence type="predicted"/>
<evidence type="ECO:0000256" key="2">
    <source>
        <dbReference type="SAM" id="MobiDB-lite"/>
    </source>
</evidence>
<protein>
    <recommendedName>
        <fullName evidence="3">UVR domain-containing protein</fullName>
    </recommendedName>
</protein>
<evidence type="ECO:0000259" key="3">
    <source>
        <dbReference type="PROSITE" id="PS50151"/>
    </source>
</evidence>
<comment type="caution">
    <text evidence="4">The sequence shown here is derived from an EMBL/GenBank/DDBJ whole genome shotgun (WGS) entry which is preliminary data.</text>
</comment>
<feature type="compositionally biased region" description="Basic and acidic residues" evidence="2">
    <location>
        <begin position="133"/>
        <end position="143"/>
    </location>
</feature>
<feature type="coiled-coil region" evidence="1">
    <location>
        <begin position="384"/>
        <end position="528"/>
    </location>
</feature>
<dbReference type="GO" id="GO:0005874">
    <property type="term" value="C:microtubule"/>
    <property type="evidence" value="ECO:0007669"/>
    <property type="project" value="TreeGrafter"/>
</dbReference>
<keyword evidence="1" id="KW-0175">Coiled coil</keyword>
<organism evidence="4 5">
    <name type="scientific">Blepharisma stoltei</name>
    <dbReference type="NCBI Taxonomy" id="1481888"/>
    <lineage>
        <taxon>Eukaryota</taxon>
        <taxon>Sar</taxon>
        <taxon>Alveolata</taxon>
        <taxon>Ciliophora</taxon>
        <taxon>Postciliodesmatophora</taxon>
        <taxon>Heterotrichea</taxon>
        <taxon>Heterotrichida</taxon>
        <taxon>Blepharismidae</taxon>
        <taxon>Blepharisma</taxon>
    </lineage>
</organism>
<evidence type="ECO:0000256" key="1">
    <source>
        <dbReference type="SAM" id="Coils"/>
    </source>
</evidence>
<feature type="compositionally biased region" description="Basic and acidic residues" evidence="2">
    <location>
        <begin position="172"/>
        <end position="252"/>
    </location>
</feature>
<gene>
    <name evidence="4" type="ORF">BSTOLATCC_MIC25417</name>
</gene>
<dbReference type="PANTHER" id="PTHR14332">
    <property type="entry name" value="DISRUPTED IN SCHIZOPHRENIA 1 PROTEIN"/>
    <property type="match status" value="1"/>
</dbReference>
<dbReference type="GO" id="GO:0005815">
    <property type="term" value="C:microtubule organizing center"/>
    <property type="evidence" value="ECO:0007669"/>
    <property type="project" value="TreeGrafter"/>
</dbReference>
<dbReference type="Proteomes" id="UP001162131">
    <property type="component" value="Unassembled WGS sequence"/>
</dbReference>